<accession>A0A426ZY08</accession>
<evidence type="ECO:0000256" key="1">
    <source>
        <dbReference type="SAM" id="MobiDB-lite"/>
    </source>
</evidence>
<sequence length="283" mass="31185">MGNAESGSRSGESRTRILEKWRRFLPPISSRFDPGIGRGQRGRTRDSYHLWVGWGPIGQSDRSVRSHSEAVSPWNDSGAHDWTLYVKAGGARGGRGTGLLVCRVNAPEEENTIRPLRHLLPAGLTCSTHDSLGDDWTIRVGPRWKDDDGTRPTSKLRTLGVDDSVGGQAADWNSMPRRKGGAREGDGDRTPGIEIGRSGLFDAKRSLAASHPRVLGEVEDVVAKVKDAVRAKATHSNGWVRWGQGFGGVVEQVLEGEEAIIVEEDEDEDVLRSRLWSYRRDML</sequence>
<dbReference type="Proteomes" id="UP000287651">
    <property type="component" value="Unassembled WGS sequence"/>
</dbReference>
<organism evidence="2 3">
    <name type="scientific">Ensete ventricosum</name>
    <name type="common">Abyssinian banana</name>
    <name type="synonym">Musa ensete</name>
    <dbReference type="NCBI Taxonomy" id="4639"/>
    <lineage>
        <taxon>Eukaryota</taxon>
        <taxon>Viridiplantae</taxon>
        <taxon>Streptophyta</taxon>
        <taxon>Embryophyta</taxon>
        <taxon>Tracheophyta</taxon>
        <taxon>Spermatophyta</taxon>
        <taxon>Magnoliopsida</taxon>
        <taxon>Liliopsida</taxon>
        <taxon>Zingiberales</taxon>
        <taxon>Musaceae</taxon>
        <taxon>Ensete</taxon>
    </lineage>
</organism>
<feature type="compositionally biased region" description="Basic and acidic residues" evidence="1">
    <location>
        <begin position="181"/>
        <end position="191"/>
    </location>
</feature>
<comment type="caution">
    <text evidence="2">The sequence shown here is derived from an EMBL/GenBank/DDBJ whole genome shotgun (WGS) entry which is preliminary data.</text>
</comment>
<gene>
    <name evidence="2" type="ORF">B296_00037944</name>
</gene>
<dbReference type="EMBL" id="AMZH03004551">
    <property type="protein sequence ID" value="RRT68867.1"/>
    <property type="molecule type" value="Genomic_DNA"/>
</dbReference>
<reference evidence="2 3" key="1">
    <citation type="journal article" date="2014" name="Agronomy (Basel)">
        <title>A Draft Genome Sequence for Ensete ventricosum, the Drought-Tolerant Tree Against Hunger.</title>
        <authorList>
            <person name="Harrison J."/>
            <person name="Moore K.A."/>
            <person name="Paszkiewicz K."/>
            <person name="Jones T."/>
            <person name="Grant M."/>
            <person name="Ambacheew D."/>
            <person name="Muzemil S."/>
            <person name="Studholme D.J."/>
        </authorList>
    </citation>
    <scope>NUCLEOTIDE SEQUENCE [LARGE SCALE GENOMIC DNA]</scope>
</reference>
<protein>
    <submittedName>
        <fullName evidence="2">Uncharacterized protein</fullName>
    </submittedName>
</protein>
<evidence type="ECO:0000313" key="3">
    <source>
        <dbReference type="Proteomes" id="UP000287651"/>
    </source>
</evidence>
<dbReference type="AlphaFoldDB" id="A0A426ZY08"/>
<proteinExistence type="predicted"/>
<name>A0A426ZY08_ENSVE</name>
<evidence type="ECO:0000313" key="2">
    <source>
        <dbReference type="EMBL" id="RRT68867.1"/>
    </source>
</evidence>
<feature type="region of interest" description="Disordered" evidence="1">
    <location>
        <begin position="160"/>
        <end position="192"/>
    </location>
</feature>